<feature type="transmembrane region" description="Helical" evidence="1">
    <location>
        <begin position="76"/>
        <end position="97"/>
    </location>
</feature>
<keyword evidence="4" id="KW-1185">Reference proteome</keyword>
<name>A0ABD6A7P9_9EURY</name>
<sequence length="145" mass="14636">MAPRLPLASRRVRRALVVLWAGYVLVASTVDPPSGGLPPIGPLGLVGLDKWLHALAYAAMALLVAYALAARTPRTLALAVALTAAYGAGIEAVQAFLPLRAFDPADALANAAGAALGAAAWSALTRIVPLPADRGGFTGASDSEG</sequence>
<feature type="transmembrane region" description="Helical" evidence="1">
    <location>
        <begin position="109"/>
        <end position="128"/>
    </location>
</feature>
<organism evidence="3 4">
    <name type="scientific">Halomarina halobia</name>
    <dbReference type="NCBI Taxonomy" id="3033386"/>
    <lineage>
        <taxon>Archaea</taxon>
        <taxon>Methanobacteriati</taxon>
        <taxon>Methanobacteriota</taxon>
        <taxon>Stenosarchaea group</taxon>
        <taxon>Halobacteria</taxon>
        <taxon>Halobacteriales</taxon>
        <taxon>Natronomonadaceae</taxon>
        <taxon>Halomarina</taxon>
    </lineage>
</organism>
<dbReference type="Pfam" id="PF04892">
    <property type="entry name" value="VanZ"/>
    <property type="match status" value="1"/>
</dbReference>
<dbReference type="NCBIfam" id="NF037970">
    <property type="entry name" value="vanZ_1"/>
    <property type="match status" value="1"/>
</dbReference>
<dbReference type="AlphaFoldDB" id="A0ABD6A7P9"/>
<feature type="domain" description="VanZ-like" evidence="2">
    <location>
        <begin position="52"/>
        <end position="122"/>
    </location>
</feature>
<evidence type="ECO:0000313" key="3">
    <source>
        <dbReference type="EMBL" id="MFC7316621.1"/>
    </source>
</evidence>
<accession>A0ABD6A7P9</accession>
<keyword evidence="1" id="KW-1133">Transmembrane helix</keyword>
<dbReference type="EMBL" id="JBHTBF010000002">
    <property type="protein sequence ID" value="MFC7316621.1"/>
    <property type="molecule type" value="Genomic_DNA"/>
</dbReference>
<gene>
    <name evidence="3" type="ORF">ACFQPE_07395</name>
</gene>
<dbReference type="GeneID" id="79316735"/>
<protein>
    <submittedName>
        <fullName evidence="3">VanZ family protein</fullName>
    </submittedName>
</protein>
<feature type="transmembrane region" description="Helical" evidence="1">
    <location>
        <begin position="51"/>
        <end position="69"/>
    </location>
</feature>
<evidence type="ECO:0000313" key="4">
    <source>
        <dbReference type="Proteomes" id="UP001596547"/>
    </source>
</evidence>
<dbReference type="RefSeq" id="WP_276304113.1">
    <property type="nucleotide sequence ID" value="NZ_CP119992.1"/>
</dbReference>
<keyword evidence="1" id="KW-0472">Membrane</keyword>
<dbReference type="Proteomes" id="UP001596547">
    <property type="component" value="Unassembled WGS sequence"/>
</dbReference>
<dbReference type="PANTHER" id="PTHR28008:SF1">
    <property type="entry name" value="DOMAIN PROTEIN, PUTATIVE (AFU_ORTHOLOGUE AFUA_3G10980)-RELATED"/>
    <property type="match status" value="1"/>
</dbReference>
<dbReference type="InterPro" id="IPR006976">
    <property type="entry name" value="VanZ-like"/>
</dbReference>
<proteinExistence type="predicted"/>
<comment type="caution">
    <text evidence="3">The sequence shown here is derived from an EMBL/GenBank/DDBJ whole genome shotgun (WGS) entry which is preliminary data.</text>
</comment>
<reference evidence="3 4" key="1">
    <citation type="journal article" date="2019" name="Int. J. Syst. Evol. Microbiol.">
        <title>The Global Catalogue of Microorganisms (GCM) 10K type strain sequencing project: providing services to taxonomists for standard genome sequencing and annotation.</title>
        <authorList>
            <consortium name="The Broad Institute Genomics Platform"/>
            <consortium name="The Broad Institute Genome Sequencing Center for Infectious Disease"/>
            <person name="Wu L."/>
            <person name="Ma J."/>
        </authorList>
    </citation>
    <scope>NUCLEOTIDE SEQUENCE [LARGE SCALE GENOMIC DNA]</scope>
    <source>
        <strain evidence="3 4">PSR21</strain>
    </source>
</reference>
<keyword evidence="1" id="KW-0812">Transmembrane</keyword>
<dbReference type="PANTHER" id="PTHR28008">
    <property type="entry name" value="DOMAIN PROTEIN, PUTATIVE (AFU_ORTHOLOGUE AFUA_3G10980)-RELATED"/>
    <property type="match status" value="1"/>
</dbReference>
<evidence type="ECO:0000259" key="2">
    <source>
        <dbReference type="Pfam" id="PF04892"/>
    </source>
</evidence>
<evidence type="ECO:0000256" key="1">
    <source>
        <dbReference type="SAM" id="Phobius"/>
    </source>
</evidence>